<proteinExistence type="inferred from homology"/>
<evidence type="ECO:0000256" key="1">
    <source>
        <dbReference type="ARBA" id="ARBA00022801"/>
    </source>
</evidence>
<dbReference type="Pfam" id="PF12697">
    <property type="entry name" value="Abhydrolase_6"/>
    <property type="match status" value="1"/>
</dbReference>
<dbReference type="ESTHER" id="clam3-a5cln9">
    <property type="family name" value="6_AlphaBeta_hydrolase"/>
</dbReference>
<accession>A5CLN9</accession>
<evidence type="ECO:0000313" key="5">
    <source>
        <dbReference type="Proteomes" id="UP000001564"/>
    </source>
</evidence>
<keyword evidence="4" id="KW-0614">Plasmid</keyword>
<name>A5CLN9_CLAM3</name>
<dbReference type="InterPro" id="IPR029058">
    <property type="entry name" value="AB_hydrolase_fold"/>
</dbReference>
<keyword evidence="1" id="KW-0378">Hydrolase</keyword>
<feature type="domain" description="AB hydrolase-1" evidence="3">
    <location>
        <begin position="149"/>
        <end position="357"/>
    </location>
</feature>
<keyword evidence="5" id="KW-1185">Reference proteome</keyword>
<organism evidence="4 5">
    <name type="scientific">Clavibacter michiganensis subsp. michiganensis (strain NCPPB 382)</name>
    <dbReference type="NCBI Taxonomy" id="443906"/>
    <lineage>
        <taxon>Bacteria</taxon>
        <taxon>Bacillati</taxon>
        <taxon>Actinomycetota</taxon>
        <taxon>Actinomycetes</taxon>
        <taxon>Micrococcales</taxon>
        <taxon>Microbacteriaceae</taxon>
        <taxon>Clavibacter</taxon>
    </lineage>
</organism>
<dbReference type="InterPro" id="IPR000073">
    <property type="entry name" value="AB_hydrolase_1"/>
</dbReference>
<dbReference type="EMBL" id="AM711866">
    <property type="protein sequence ID" value="CAM98509.1"/>
    <property type="molecule type" value="Genomic_DNA"/>
</dbReference>
<dbReference type="SUPFAM" id="SSF53474">
    <property type="entry name" value="alpha/beta-Hydrolases"/>
    <property type="match status" value="1"/>
</dbReference>
<reference evidence="4 5" key="1">
    <citation type="journal article" date="2008" name="J. Bacteriol.">
        <title>The genome sequence of the tomato-pathogenic actinomycete Clavibacter michiganensis subsp. michiganensis NCPPB382 reveals a large island involved in pathogenicity.</title>
        <authorList>
            <person name="Gartemann K.H."/>
            <person name="Abt B."/>
            <person name="Bekel T."/>
            <person name="Burger A."/>
            <person name="Engemann J."/>
            <person name="Flugel M."/>
            <person name="Gaigalat L."/>
            <person name="Goesmann A."/>
            <person name="Grafen I."/>
            <person name="Kalinowski J."/>
            <person name="Kaup O."/>
            <person name="Kirchner O."/>
            <person name="Krause L."/>
            <person name="Linke B."/>
            <person name="McHardy A."/>
            <person name="Meyer F."/>
            <person name="Pohle S."/>
            <person name="Ruckert C."/>
            <person name="Schneiker S."/>
            <person name="Zellermann E.M."/>
            <person name="Puhler A."/>
            <person name="Eichenlaub R."/>
            <person name="Kaiser O."/>
            <person name="Bartels D."/>
        </authorList>
    </citation>
    <scope>NUCLEOTIDE SEQUENCE [LARGE SCALE GENOMIC DNA]</scope>
    <source>
        <strain evidence="4 5">NCPPB 382</strain>
        <plasmid evidence="4">pCM2</plasmid>
    </source>
</reference>
<dbReference type="KEGG" id="cmi:pCM2_0028"/>
<dbReference type="AlphaFoldDB" id="A5CLN9"/>
<dbReference type="PANTHER" id="PTHR22946">
    <property type="entry name" value="DIENELACTONE HYDROLASE DOMAIN-CONTAINING PROTEIN-RELATED"/>
    <property type="match status" value="1"/>
</dbReference>
<sequence length="378" mass="40376">MIPLVVVAVALAGATAVAAPVVFLARAVVYPRRSRPTQIVEVRDPDRIILSKTLLTSFTGTIGLLYSNETQLAVLSPGVEPAPTPDAVVRRLAQPARIEPGTLGRACGNVFSASTVVAAAPVDVVVVTETARQPAWLYAGNGKQASVWVIHVHGMLAGRDSALRSVHALDGTGFTSLVISYRGDGEAEAERPVPSALGQEEWRDLDAAIRFARAQGAERIAVVGWSLGATIALEALRRGNDRDAVDSLVLVSPAINWARTIRFGMTRQRVPQWLADATIKALSTRVVARSLGLKSALTLPESIPTVSIPTLIIHSRGDATTPFAVSEAMSRSSPNVTLDEFPESPHAMEWNADPQRFRRSTSSWLSAHLLPDAPHLPA</sequence>
<dbReference type="GO" id="GO:0052689">
    <property type="term" value="F:carboxylic ester hydrolase activity"/>
    <property type="evidence" value="ECO:0007669"/>
    <property type="project" value="UniProtKB-ARBA"/>
</dbReference>
<dbReference type="Proteomes" id="UP000001564">
    <property type="component" value="Plasmid pCM2"/>
</dbReference>
<dbReference type="Gene3D" id="3.40.50.1820">
    <property type="entry name" value="alpha/beta hydrolase"/>
    <property type="match status" value="1"/>
</dbReference>
<dbReference type="PANTHER" id="PTHR22946:SF9">
    <property type="entry name" value="POLYKETIDE TRANSFERASE AF380"/>
    <property type="match status" value="1"/>
</dbReference>
<protein>
    <submittedName>
        <fullName evidence="4">Conserved secreted protein</fullName>
    </submittedName>
</protein>
<dbReference type="HOGENOM" id="CLU_057522_0_0_11"/>
<comment type="similarity">
    <text evidence="2">Belongs to the AB hydrolase superfamily. FUS2 hydrolase family.</text>
</comment>
<evidence type="ECO:0000313" key="4">
    <source>
        <dbReference type="EMBL" id="CAM98509.1"/>
    </source>
</evidence>
<gene>
    <name evidence="4" type="ordered locus">pCM2_0028</name>
</gene>
<evidence type="ECO:0000259" key="3">
    <source>
        <dbReference type="Pfam" id="PF12697"/>
    </source>
</evidence>
<geneLocation type="plasmid" evidence="4 5">
    <name>pCM2</name>
</geneLocation>
<dbReference type="InterPro" id="IPR050261">
    <property type="entry name" value="FrsA_esterase"/>
</dbReference>
<evidence type="ECO:0000256" key="2">
    <source>
        <dbReference type="ARBA" id="ARBA00038115"/>
    </source>
</evidence>